<dbReference type="AlphaFoldDB" id="A0A099K7I1"/>
<dbReference type="Pfam" id="PF13584">
    <property type="entry name" value="BatD"/>
    <property type="match status" value="2"/>
</dbReference>
<name>A0A099K7I1_COLPS</name>
<protein>
    <submittedName>
        <fullName evidence="3">Aerotolerance-related protein BatD</fullName>
    </submittedName>
</protein>
<evidence type="ECO:0000256" key="1">
    <source>
        <dbReference type="SAM" id="Phobius"/>
    </source>
</evidence>
<dbReference type="Proteomes" id="UP000029843">
    <property type="component" value="Unassembled WGS sequence"/>
</dbReference>
<accession>A0A099K7I1</accession>
<keyword evidence="1" id="KW-1133">Transmembrane helix</keyword>
<organism evidence="3 4">
    <name type="scientific">Colwellia psychrerythraea</name>
    <name type="common">Vibrio psychroerythus</name>
    <dbReference type="NCBI Taxonomy" id="28229"/>
    <lineage>
        <taxon>Bacteria</taxon>
        <taxon>Pseudomonadati</taxon>
        <taxon>Pseudomonadota</taxon>
        <taxon>Gammaproteobacteria</taxon>
        <taxon>Alteromonadales</taxon>
        <taxon>Colwelliaceae</taxon>
        <taxon>Colwellia</taxon>
    </lineage>
</organism>
<feature type="transmembrane region" description="Helical" evidence="1">
    <location>
        <begin position="456"/>
        <end position="475"/>
    </location>
</feature>
<gene>
    <name evidence="3" type="ORF">ND2E_0901</name>
</gene>
<comment type="caution">
    <text evidence="3">The sequence shown here is derived from an EMBL/GenBank/DDBJ whole genome shotgun (WGS) entry which is preliminary data.</text>
</comment>
<dbReference type="EMBL" id="JQED01000056">
    <property type="protein sequence ID" value="KGJ86729.1"/>
    <property type="molecule type" value="Genomic_DNA"/>
</dbReference>
<feature type="domain" description="DUF7939" evidence="2">
    <location>
        <begin position="498"/>
        <end position="590"/>
    </location>
</feature>
<proteinExistence type="predicted"/>
<sequence>MVINFSMQAVKGFYDTQKALLLFILIMATLLFSDTVYALSKVTAVVDKNPAMINESILLTVTADDDVNRNALDTSPLLKDFIVGQTSVSSQTSMVNFKTTRVTKWQIVLIARSPGQFIIPALTIENQQSEPVELTVIAAKEADNTTQTDIFVTSELSQKEVYVQQLLTLTIKLHFAVDLKSGNLTEPNLTGASIEKIGQDKQSDSIINGRRYRVIEQTYAITPEQSGKFTLEAPLFSGEILQASKRRSSFLSFAQTKPVSILGDALKIVVLPIPANYPANAQWLPTDILTLHQEWPTGDEEFTVGEPITRTITLTAAGLSKAQLPKIEMQSTAGLKIYPDQAELNAALRNERLVSQKIQNFALVPSTAGDFILPEVGITWFNTITNKIEVATLPSRTISVKAGEGALKDNSLRNSVDSATLSDNPTGNTAISADKLTGRSPAVVTEVLVQDKRLQWLFLSLWLLTSLAWLIQFLYSKNKNQKEAKDSSHTMSRHHSANHYLALLAACKKNNAEQALQLILPWLRQLLTINKSELEINNIAQAQDIIQEQSFSTALNDLQQHLYGKSAIDGAPSWQGSALLNAIQIVQKQQSEKVSTHQILPLNP</sequence>
<dbReference type="InterPro" id="IPR025738">
    <property type="entry name" value="BatD"/>
</dbReference>
<evidence type="ECO:0000313" key="4">
    <source>
        <dbReference type="Proteomes" id="UP000029843"/>
    </source>
</evidence>
<dbReference type="PATRIC" id="fig|28229.4.peg.4399"/>
<dbReference type="PANTHER" id="PTHR40940:SF1">
    <property type="entry name" value="PROTEIN BATD"/>
    <property type="match status" value="1"/>
</dbReference>
<dbReference type="PANTHER" id="PTHR40940">
    <property type="entry name" value="PROTEIN BATD-RELATED"/>
    <property type="match status" value="1"/>
</dbReference>
<dbReference type="Pfam" id="PF25607">
    <property type="entry name" value="DUF7939"/>
    <property type="match status" value="1"/>
</dbReference>
<evidence type="ECO:0000259" key="2">
    <source>
        <dbReference type="Pfam" id="PF25607"/>
    </source>
</evidence>
<evidence type="ECO:0000313" key="3">
    <source>
        <dbReference type="EMBL" id="KGJ86729.1"/>
    </source>
</evidence>
<keyword evidence="1" id="KW-0472">Membrane</keyword>
<dbReference type="RefSeq" id="WP_223303724.1">
    <property type="nucleotide sequence ID" value="NZ_JQED01000056.1"/>
</dbReference>
<keyword evidence="1" id="KW-0812">Transmembrane</keyword>
<reference evidence="3 4" key="1">
    <citation type="submission" date="2014-08" db="EMBL/GenBank/DDBJ databases">
        <title>Genomic and Phenotypic Diversity of Colwellia psychrerythraea strains from Disparate Marine Basins.</title>
        <authorList>
            <person name="Techtmann S.M."/>
            <person name="Stelling S.C."/>
            <person name="Utturkar S.M."/>
            <person name="Alshibli N."/>
            <person name="Harris A."/>
            <person name="Brown S.D."/>
            <person name="Hazen T.C."/>
        </authorList>
    </citation>
    <scope>NUCLEOTIDE SEQUENCE [LARGE SCALE GENOMIC DNA]</scope>
    <source>
        <strain evidence="3 4">ND2E</strain>
    </source>
</reference>
<dbReference type="InterPro" id="IPR057699">
    <property type="entry name" value="DUF7939"/>
</dbReference>